<protein>
    <submittedName>
        <fullName evidence="4">7TM_GPCR_Srx domain-containing protein</fullName>
    </submittedName>
</protein>
<feature type="transmembrane region" description="Helical" evidence="1">
    <location>
        <begin position="68"/>
        <end position="88"/>
    </location>
</feature>
<dbReference type="Gene3D" id="1.20.1070.10">
    <property type="entry name" value="Rhodopsin 7-helix transmembrane proteins"/>
    <property type="match status" value="1"/>
</dbReference>
<dbReference type="PANTHER" id="PTHR23017">
    <property type="entry name" value="SERPENTINE RECEPTOR, CLASS X"/>
    <property type="match status" value="1"/>
</dbReference>
<feature type="transmembrane region" description="Helical" evidence="1">
    <location>
        <begin position="202"/>
        <end position="226"/>
    </location>
</feature>
<feature type="transmembrane region" description="Helical" evidence="1">
    <location>
        <begin position="288"/>
        <end position="305"/>
    </location>
</feature>
<evidence type="ECO:0000256" key="1">
    <source>
        <dbReference type="SAM" id="Phobius"/>
    </source>
</evidence>
<feature type="domain" description="7TM GPCR serpentine receptor class x (Srx)" evidence="2">
    <location>
        <begin position="44"/>
        <end position="302"/>
    </location>
</feature>
<keyword evidence="1" id="KW-0812">Transmembrane</keyword>
<accession>A0A1I7ZK16</accession>
<keyword evidence="1" id="KW-0472">Membrane</keyword>
<dbReference type="WBParaSite" id="L893_g27181.t1">
    <property type="protein sequence ID" value="L893_g27181.t1"/>
    <property type="gene ID" value="L893_g27181"/>
</dbReference>
<dbReference type="Proteomes" id="UP000095287">
    <property type="component" value="Unplaced"/>
</dbReference>
<evidence type="ECO:0000313" key="3">
    <source>
        <dbReference type="Proteomes" id="UP000095287"/>
    </source>
</evidence>
<evidence type="ECO:0000313" key="4">
    <source>
        <dbReference type="WBParaSite" id="L893_g27181.t1"/>
    </source>
</evidence>
<feature type="transmembrane region" description="Helical" evidence="1">
    <location>
        <begin position="247"/>
        <end position="268"/>
    </location>
</feature>
<organism evidence="3 4">
    <name type="scientific">Steinernema glaseri</name>
    <dbReference type="NCBI Taxonomy" id="37863"/>
    <lineage>
        <taxon>Eukaryota</taxon>
        <taxon>Metazoa</taxon>
        <taxon>Ecdysozoa</taxon>
        <taxon>Nematoda</taxon>
        <taxon>Chromadorea</taxon>
        <taxon>Rhabditida</taxon>
        <taxon>Tylenchina</taxon>
        <taxon>Panagrolaimomorpha</taxon>
        <taxon>Strongyloidoidea</taxon>
        <taxon>Steinernematidae</taxon>
        <taxon>Steinernema</taxon>
    </lineage>
</organism>
<dbReference type="InterPro" id="IPR019430">
    <property type="entry name" value="7TM_GPCR_serpentine_rcpt_Srx"/>
</dbReference>
<feature type="transmembrane region" description="Helical" evidence="1">
    <location>
        <begin position="34"/>
        <end position="56"/>
    </location>
</feature>
<name>A0A1I7ZK16_9BILA</name>
<dbReference type="SUPFAM" id="SSF81321">
    <property type="entry name" value="Family A G protein-coupled receptor-like"/>
    <property type="match status" value="1"/>
</dbReference>
<proteinExistence type="predicted"/>
<evidence type="ECO:0000259" key="2">
    <source>
        <dbReference type="Pfam" id="PF10328"/>
    </source>
</evidence>
<dbReference type="Pfam" id="PF10328">
    <property type="entry name" value="7TM_GPCR_Srx"/>
    <property type="match status" value="1"/>
</dbReference>
<keyword evidence="1" id="KW-1133">Transmembrane helix</keyword>
<dbReference type="PANTHER" id="PTHR23017:SF3">
    <property type="entry name" value="G-PROTEIN COUPLED RECEPTORS FAMILY 1 PROFILE DOMAIN-CONTAINING PROTEIN"/>
    <property type="match status" value="1"/>
</dbReference>
<keyword evidence="3" id="KW-1185">Reference proteome</keyword>
<sequence>MQVNQLAMASPNGTPEAWGSELVGRGYASSTDTWAGLSICVFSVASVGVGLLNLYLIWKLPIFHNAFGAFWVARTIGEIGANFLHVIYSGPVTMLQPKNINPVFGILSYMVGIYFAEIACSMHQYVSLNRMLAVCFPLQYIRIFTRKITIAIIIVTTLQVTCVMGLYFIFPCNWIGYGPQYYEFIFVKCPENERDWSPLGTFLNRGCTALCMVSLMMDCFTFYNIIKIKVKNKTAAKDEAFRRNVRFFAQTAVQNVSMMLALAVIVIVNNERAFGKAALYITTFDARILTYLNNGLSIILFNPEVRKFLGISKTNRQSTIHAESTNAPTDTMTKTND</sequence>
<dbReference type="AlphaFoldDB" id="A0A1I7ZK16"/>
<feature type="transmembrane region" description="Helical" evidence="1">
    <location>
        <begin position="100"/>
        <end position="120"/>
    </location>
</feature>
<feature type="transmembrane region" description="Helical" evidence="1">
    <location>
        <begin position="148"/>
        <end position="170"/>
    </location>
</feature>
<reference evidence="4" key="1">
    <citation type="submission" date="2016-11" db="UniProtKB">
        <authorList>
            <consortium name="WormBaseParasite"/>
        </authorList>
    </citation>
    <scope>IDENTIFICATION</scope>
</reference>